<dbReference type="SMART" id="SM00849">
    <property type="entry name" value="Lactamase_B"/>
    <property type="match status" value="1"/>
</dbReference>
<dbReference type="Gene3D" id="3.60.15.10">
    <property type="entry name" value="Ribonuclease Z/Hydroxyacylglutathione hydrolase-like"/>
    <property type="match status" value="1"/>
</dbReference>
<dbReference type="Proteomes" id="UP000243629">
    <property type="component" value="Unassembled WGS sequence"/>
</dbReference>
<dbReference type="InterPro" id="IPR001279">
    <property type="entry name" value="Metallo-B-lactamas"/>
</dbReference>
<evidence type="ECO:0000256" key="1">
    <source>
        <dbReference type="ARBA" id="ARBA00001947"/>
    </source>
</evidence>
<comment type="cofactor">
    <cofactor evidence="1">
        <name>Zn(2+)</name>
        <dbReference type="ChEBI" id="CHEBI:29105"/>
    </cofactor>
</comment>
<sequence>MTTDAAPALIRETFPVGPLQCNCTIIGDPLTKKAIVVDPGGDHQFILQRLEILGLKVVSIIHTHAHLDHFLASGEMKKATGASLHLHEDDKFLWDNLEMQCRMFGVPYTPVPAPDQWLRDDEELACGCGVALHTPGHTPGSMSFWFPRDKLLIAGDTLFRRGIGRTDLWGGDYASIEKSIRQRLYRLDEDAVVVTGHGPDTRIGDEMRSNPFVRG</sequence>
<dbReference type="STRING" id="1720063.SAMN05216217_1069"/>
<keyword evidence="4" id="KW-0862">Zinc</keyword>
<evidence type="ECO:0000256" key="2">
    <source>
        <dbReference type="ARBA" id="ARBA00022723"/>
    </source>
</evidence>
<dbReference type="GO" id="GO:0046872">
    <property type="term" value="F:metal ion binding"/>
    <property type="evidence" value="ECO:0007669"/>
    <property type="project" value="UniProtKB-KW"/>
</dbReference>
<evidence type="ECO:0000256" key="3">
    <source>
        <dbReference type="ARBA" id="ARBA00022801"/>
    </source>
</evidence>
<dbReference type="InterPro" id="IPR051453">
    <property type="entry name" value="MBL_Glyoxalase_II"/>
</dbReference>
<feature type="domain" description="Metallo-beta-lactamase" evidence="5">
    <location>
        <begin position="20"/>
        <end position="197"/>
    </location>
</feature>
<dbReference type="GO" id="GO:0016787">
    <property type="term" value="F:hydrolase activity"/>
    <property type="evidence" value="ECO:0007669"/>
    <property type="project" value="UniProtKB-KW"/>
</dbReference>
<evidence type="ECO:0000313" key="6">
    <source>
        <dbReference type="EMBL" id="SFM47627.1"/>
    </source>
</evidence>
<evidence type="ECO:0000259" key="5">
    <source>
        <dbReference type="SMART" id="SM00849"/>
    </source>
</evidence>
<keyword evidence="7" id="KW-1185">Reference proteome</keyword>
<dbReference type="RefSeq" id="WP_093474769.1">
    <property type="nucleotide sequence ID" value="NZ_FOUI01000006.1"/>
</dbReference>
<dbReference type="CDD" id="cd06262">
    <property type="entry name" value="metallo-hydrolase-like_MBL-fold"/>
    <property type="match status" value="1"/>
</dbReference>
<protein>
    <submittedName>
        <fullName evidence="6">Glyoxylase, beta-lactamase superfamily II</fullName>
    </submittedName>
</protein>
<evidence type="ECO:0000256" key="4">
    <source>
        <dbReference type="ARBA" id="ARBA00022833"/>
    </source>
</evidence>
<keyword evidence="2" id="KW-0479">Metal-binding</keyword>
<accession>A0A1I4R5T2</accession>
<dbReference type="InterPro" id="IPR036866">
    <property type="entry name" value="RibonucZ/Hydroxyglut_hydro"/>
</dbReference>
<reference evidence="7" key="1">
    <citation type="submission" date="2016-10" db="EMBL/GenBank/DDBJ databases">
        <authorList>
            <person name="Varghese N."/>
            <person name="Submissions S."/>
        </authorList>
    </citation>
    <scope>NUCLEOTIDE SEQUENCE [LARGE SCALE GENOMIC DNA]</scope>
    <source>
        <strain evidence="7">DSM 24213</strain>
    </source>
</reference>
<evidence type="ECO:0000313" key="7">
    <source>
        <dbReference type="Proteomes" id="UP000243629"/>
    </source>
</evidence>
<name>A0A1I4R5T2_9GAMM</name>
<keyword evidence="3" id="KW-0378">Hydrolase</keyword>
<dbReference type="PANTHER" id="PTHR46233:SF3">
    <property type="entry name" value="HYDROXYACYLGLUTATHIONE HYDROLASE GLOC"/>
    <property type="match status" value="1"/>
</dbReference>
<dbReference type="Pfam" id="PF00753">
    <property type="entry name" value="Lactamase_B"/>
    <property type="match status" value="1"/>
</dbReference>
<gene>
    <name evidence="6" type="ORF">SAMN05216217_1069</name>
</gene>
<dbReference type="EMBL" id="FOUI01000006">
    <property type="protein sequence ID" value="SFM47627.1"/>
    <property type="molecule type" value="Genomic_DNA"/>
</dbReference>
<dbReference type="SUPFAM" id="SSF56281">
    <property type="entry name" value="Metallo-hydrolase/oxidoreductase"/>
    <property type="match status" value="1"/>
</dbReference>
<dbReference type="OrthoDB" id="9802991at2"/>
<organism evidence="6 7">
    <name type="scientific">Halopseudomonas yangmingensis</name>
    <dbReference type="NCBI Taxonomy" id="1720063"/>
    <lineage>
        <taxon>Bacteria</taxon>
        <taxon>Pseudomonadati</taxon>
        <taxon>Pseudomonadota</taxon>
        <taxon>Gammaproteobacteria</taxon>
        <taxon>Pseudomonadales</taxon>
        <taxon>Pseudomonadaceae</taxon>
        <taxon>Halopseudomonas</taxon>
    </lineage>
</organism>
<dbReference type="AlphaFoldDB" id="A0A1I4R5T2"/>
<proteinExistence type="predicted"/>
<dbReference type="PANTHER" id="PTHR46233">
    <property type="entry name" value="HYDROXYACYLGLUTATHIONE HYDROLASE GLOC"/>
    <property type="match status" value="1"/>
</dbReference>